<evidence type="ECO:0000313" key="5">
    <source>
        <dbReference type="Proteomes" id="UP000187406"/>
    </source>
</evidence>
<dbReference type="InParanoid" id="A0A1Q3DJD5"/>
<feature type="compositionally biased region" description="Basic and acidic residues" evidence="1">
    <location>
        <begin position="270"/>
        <end position="288"/>
    </location>
</feature>
<proteinExistence type="predicted"/>
<reference evidence="5" key="1">
    <citation type="submission" date="2016-04" db="EMBL/GenBank/DDBJ databases">
        <title>Cephalotus genome sequencing.</title>
        <authorList>
            <person name="Fukushima K."/>
            <person name="Hasebe M."/>
            <person name="Fang X."/>
        </authorList>
    </citation>
    <scope>NUCLEOTIDE SEQUENCE [LARGE SCALE GENOMIC DNA]</scope>
    <source>
        <strain evidence="5">cv. St1</strain>
    </source>
</reference>
<evidence type="ECO:0000256" key="1">
    <source>
        <dbReference type="SAM" id="MobiDB-lite"/>
    </source>
</evidence>
<comment type="caution">
    <text evidence="4">The sequence shown here is derived from an EMBL/GenBank/DDBJ whole genome shotgun (WGS) entry which is preliminary data.</text>
</comment>
<dbReference type="EMBL" id="BDDD01009870">
    <property type="protein sequence ID" value="GAV92433.1"/>
    <property type="molecule type" value="Genomic_DNA"/>
</dbReference>
<dbReference type="SUPFAM" id="SSF56219">
    <property type="entry name" value="DNase I-like"/>
    <property type="match status" value="1"/>
</dbReference>
<feature type="domain" description="DUF4283" evidence="3">
    <location>
        <begin position="9"/>
        <end position="88"/>
    </location>
</feature>
<dbReference type="PANTHER" id="PTHR31286">
    <property type="entry name" value="GLYCINE-RICH CELL WALL STRUCTURAL PROTEIN 1.8-LIKE"/>
    <property type="match status" value="1"/>
</dbReference>
<dbReference type="InterPro" id="IPR025558">
    <property type="entry name" value="DUF4283"/>
</dbReference>
<dbReference type="Pfam" id="PF03372">
    <property type="entry name" value="Exo_endo_phos"/>
    <property type="match status" value="1"/>
</dbReference>
<evidence type="ECO:0000313" key="4">
    <source>
        <dbReference type="EMBL" id="GAV92433.1"/>
    </source>
</evidence>
<dbReference type="InterPro" id="IPR005135">
    <property type="entry name" value="Endo/exonuclease/phosphatase"/>
</dbReference>
<dbReference type="OrthoDB" id="1744337at2759"/>
<dbReference type="Pfam" id="PF14111">
    <property type="entry name" value="DUF4283"/>
    <property type="match status" value="1"/>
</dbReference>
<feature type="non-terminal residue" evidence="4">
    <location>
        <position position="1"/>
    </location>
</feature>
<evidence type="ECO:0000259" key="2">
    <source>
        <dbReference type="Pfam" id="PF03372"/>
    </source>
</evidence>
<keyword evidence="5" id="KW-1185">Reference proteome</keyword>
<dbReference type="Gene3D" id="3.60.10.10">
    <property type="entry name" value="Endonuclease/exonuclease/phosphatase"/>
    <property type="match status" value="1"/>
</dbReference>
<dbReference type="GO" id="GO:0003824">
    <property type="term" value="F:catalytic activity"/>
    <property type="evidence" value="ECO:0007669"/>
    <property type="project" value="InterPro"/>
</dbReference>
<feature type="region of interest" description="Disordered" evidence="1">
    <location>
        <begin position="233"/>
        <end position="335"/>
    </location>
</feature>
<gene>
    <name evidence="4" type="ORF">CFOL_v3_35812</name>
</gene>
<sequence length="628" mass="70608">PPEVGAKGAKEWEHSLVAFLVGKRLPGKNVKEILERKWGQVGRFSFHVAASGVFLVKFDNMQARDWVLNNGPWDVWGYHLVLRAWTKDMPLSLDDCKSMPVWVKLKGIPIQYWNKEGLSYIASVLGRPLHMDANTMNKSILTFARICIEMAATSPFPDSITLELEDGRTISVGVEYPWRPAACTLCKVFDHSNKTCPRAVRREWVPRQTLIAQKKPDDVEGWITVTRKGHKEELPAPTLLSSGEAAGREKEAVGVTNPPQTPIKQVLSTADRDTCPRRPADDGKHIQEGEISNLLRRDGKTLLKGSSSGHNKRKKKGQAGQGGGGSTTWNVRGLNNPSRHNEVRHFVSSNSISLLGILESRVRAHNLDRIAKSLNKNWMCISNHGASLSGRILVIWDPAILSFVPLLINEQAIHGCVTLANNQCIQISFVYGLCERKARHALWGDLIHCADQFRRHPWVVLGDFNVTRIVAEHNASNTITKAMQEFNNSIQAAELEDLRGTGSFHTWSNMRAGAGAITKKLDRALGNWQWFDSVGDSFAHFHPPGLSDHSPITIQLRSWTLKKGRPFKFLNFWTKNDLFLQVVRQEWGKQHFGSPLVAVQKKMKGLKACLREFNRRPDMKVVDLRSRL</sequence>
<protein>
    <submittedName>
        <fullName evidence="4">Exo_endo_phos domain-containing protein/DUF4283 domain-containing protein/zf-CCHC_4 domain-containing protein</fullName>
    </submittedName>
</protein>
<feature type="domain" description="Endonuclease/exonuclease/phosphatase" evidence="2">
    <location>
        <begin position="328"/>
        <end position="549"/>
    </location>
</feature>
<dbReference type="PANTHER" id="PTHR31286:SF165">
    <property type="entry name" value="DUF4283 DOMAIN-CONTAINING PROTEIN"/>
    <property type="match status" value="1"/>
</dbReference>
<dbReference type="InterPro" id="IPR040256">
    <property type="entry name" value="At4g02000-like"/>
</dbReference>
<accession>A0A1Q3DJD5</accession>
<feature type="non-terminal residue" evidence="4">
    <location>
        <position position="628"/>
    </location>
</feature>
<evidence type="ECO:0000259" key="3">
    <source>
        <dbReference type="Pfam" id="PF14111"/>
    </source>
</evidence>
<dbReference type="AlphaFoldDB" id="A0A1Q3DJD5"/>
<organism evidence="4 5">
    <name type="scientific">Cephalotus follicularis</name>
    <name type="common">Albany pitcher plant</name>
    <dbReference type="NCBI Taxonomy" id="3775"/>
    <lineage>
        <taxon>Eukaryota</taxon>
        <taxon>Viridiplantae</taxon>
        <taxon>Streptophyta</taxon>
        <taxon>Embryophyta</taxon>
        <taxon>Tracheophyta</taxon>
        <taxon>Spermatophyta</taxon>
        <taxon>Magnoliopsida</taxon>
        <taxon>eudicotyledons</taxon>
        <taxon>Gunneridae</taxon>
        <taxon>Pentapetalae</taxon>
        <taxon>rosids</taxon>
        <taxon>fabids</taxon>
        <taxon>Oxalidales</taxon>
        <taxon>Cephalotaceae</taxon>
        <taxon>Cephalotus</taxon>
    </lineage>
</organism>
<dbReference type="InterPro" id="IPR036691">
    <property type="entry name" value="Endo/exonu/phosph_ase_sf"/>
</dbReference>
<dbReference type="Proteomes" id="UP000187406">
    <property type="component" value="Unassembled WGS sequence"/>
</dbReference>
<name>A0A1Q3DJD5_CEPFO</name>